<protein>
    <recommendedName>
        <fullName evidence="3">Ig-like domain-containing protein</fullName>
    </recommendedName>
</protein>
<dbReference type="SUPFAM" id="SSF48726">
    <property type="entry name" value="Immunoglobulin"/>
    <property type="match status" value="1"/>
</dbReference>
<evidence type="ECO:0000259" key="3">
    <source>
        <dbReference type="PROSITE" id="PS50835"/>
    </source>
</evidence>
<evidence type="ECO:0000256" key="1">
    <source>
        <dbReference type="ARBA" id="ARBA00022729"/>
    </source>
</evidence>
<dbReference type="OrthoDB" id="8947657at2759"/>
<feature type="domain" description="Ig-like" evidence="3">
    <location>
        <begin position="1"/>
        <end position="78"/>
    </location>
</feature>
<proteinExistence type="predicted"/>
<evidence type="ECO:0000256" key="2">
    <source>
        <dbReference type="ARBA" id="ARBA00022859"/>
    </source>
</evidence>
<keyword evidence="1" id="KW-0732">Signal</keyword>
<dbReference type="PANTHER" id="PTHR23268">
    <property type="entry name" value="T-CELL RECEPTOR BETA CHAIN"/>
    <property type="match status" value="1"/>
</dbReference>
<dbReference type="InterPro" id="IPR036179">
    <property type="entry name" value="Ig-like_dom_sf"/>
</dbReference>
<dbReference type="GO" id="GO:0007166">
    <property type="term" value="P:cell surface receptor signaling pathway"/>
    <property type="evidence" value="ECO:0007669"/>
    <property type="project" value="TreeGrafter"/>
</dbReference>
<evidence type="ECO:0000313" key="4">
    <source>
        <dbReference type="Ensembl" id="ENSLLEP00000026614.1"/>
    </source>
</evidence>
<dbReference type="Gene3D" id="2.60.40.10">
    <property type="entry name" value="Immunoglobulins"/>
    <property type="match status" value="1"/>
</dbReference>
<dbReference type="AlphaFoldDB" id="A0A8C5PRR8"/>
<name>A0A8C5PRR8_9ANUR</name>
<dbReference type="InterPro" id="IPR013106">
    <property type="entry name" value="Ig_V-set"/>
</dbReference>
<sequence length="143" mass="15685">MEDLTCTHDGSGSYYMYWYQQKAGGGLVLIAMSVAAGDATPESTGFTDSWEMSRPSNEKSVLSHLKTVEKEDSAMYYCAGALPPCSLPYTANSLPSIYWKSILDFLSGRRTGGSTSIYLRNGICFKENCSKLSSLVSLMYCSF</sequence>
<keyword evidence="2" id="KW-0391">Immunity</keyword>
<dbReference type="Proteomes" id="UP000694569">
    <property type="component" value="Unplaced"/>
</dbReference>
<dbReference type="InterPro" id="IPR007110">
    <property type="entry name" value="Ig-like_dom"/>
</dbReference>
<dbReference type="InterPro" id="IPR050413">
    <property type="entry name" value="TCR_beta_variable"/>
</dbReference>
<dbReference type="GO" id="GO:0002376">
    <property type="term" value="P:immune system process"/>
    <property type="evidence" value="ECO:0007669"/>
    <property type="project" value="UniProtKB-KW"/>
</dbReference>
<reference evidence="4" key="2">
    <citation type="submission" date="2025-09" db="UniProtKB">
        <authorList>
            <consortium name="Ensembl"/>
        </authorList>
    </citation>
    <scope>IDENTIFICATION</scope>
</reference>
<accession>A0A8C5PRR8</accession>
<dbReference type="PROSITE" id="PS50835">
    <property type="entry name" value="IG_LIKE"/>
    <property type="match status" value="1"/>
</dbReference>
<dbReference type="Ensembl" id="ENSLLET00000027645.1">
    <property type="protein sequence ID" value="ENSLLEP00000026614.1"/>
    <property type="gene ID" value="ENSLLEG00000016872.1"/>
</dbReference>
<keyword evidence="5" id="KW-1185">Reference proteome</keyword>
<dbReference type="InterPro" id="IPR013783">
    <property type="entry name" value="Ig-like_fold"/>
</dbReference>
<organism evidence="4 5">
    <name type="scientific">Leptobrachium leishanense</name>
    <name type="common">Leishan spiny toad</name>
    <dbReference type="NCBI Taxonomy" id="445787"/>
    <lineage>
        <taxon>Eukaryota</taxon>
        <taxon>Metazoa</taxon>
        <taxon>Chordata</taxon>
        <taxon>Craniata</taxon>
        <taxon>Vertebrata</taxon>
        <taxon>Euteleostomi</taxon>
        <taxon>Amphibia</taxon>
        <taxon>Batrachia</taxon>
        <taxon>Anura</taxon>
        <taxon>Pelobatoidea</taxon>
        <taxon>Megophryidae</taxon>
        <taxon>Leptobrachium</taxon>
    </lineage>
</organism>
<reference evidence="4" key="1">
    <citation type="submission" date="2025-08" db="UniProtKB">
        <authorList>
            <consortium name="Ensembl"/>
        </authorList>
    </citation>
    <scope>IDENTIFICATION</scope>
</reference>
<dbReference type="GO" id="GO:0005886">
    <property type="term" value="C:plasma membrane"/>
    <property type="evidence" value="ECO:0007669"/>
    <property type="project" value="TreeGrafter"/>
</dbReference>
<evidence type="ECO:0000313" key="5">
    <source>
        <dbReference type="Proteomes" id="UP000694569"/>
    </source>
</evidence>
<dbReference type="Pfam" id="PF07686">
    <property type="entry name" value="V-set"/>
    <property type="match status" value="1"/>
</dbReference>